<keyword evidence="1" id="KW-0238">DNA-binding</keyword>
<sequence length="276" mass="33546">MNNYLTISEFAKYVNLSRRTLIYYDQIDLFKPKKISTHGYRYYTYDQCFELDVILTLKFLDVPLEQIKYFLDNRNMDDTLTEFKKRKEILDEKINDLKHMQTFLENYIDRYTTLKNINFDIITHSYREEESFICSDLMHSHYYDSIDSLSSYSDFYLSLDQKDLFNGYPINFLVEDSIFSDIQKTPFRSLIKINKEQSHLYDAEKIITRSNGTYVSFFIEDSNYNKQEINQKLLNYFQKNKFIPERFFWKILWQDEITTTIPEKRVFEILIPVKKN</sequence>
<dbReference type="PANTHER" id="PTHR30204:SF85">
    <property type="entry name" value="MULTIDRUG-EFFLUX TRANSPORTER 2 REGULATOR"/>
    <property type="match status" value="1"/>
</dbReference>
<dbReference type="EMBL" id="CABEEP010000001">
    <property type="protein sequence ID" value="VTQ60399.1"/>
    <property type="molecule type" value="Genomic_DNA"/>
</dbReference>
<evidence type="ECO:0000313" key="3">
    <source>
        <dbReference type="Proteomes" id="UP000352698"/>
    </source>
</evidence>
<dbReference type="Pfam" id="PF13411">
    <property type="entry name" value="MerR_1"/>
    <property type="match status" value="1"/>
</dbReference>
<dbReference type="PROSITE" id="PS50937">
    <property type="entry name" value="HTH_MERR_2"/>
    <property type="match status" value="1"/>
</dbReference>
<gene>
    <name evidence="2" type="primary">bmrR</name>
    <name evidence="2" type="ORF">NCTC12204_00604</name>
</gene>
<comment type="caution">
    <text evidence="2">The sequence shown here is derived from an EMBL/GenBank/DDBJ whole genome shotgun (WGS) entry which is preliminary data.</text>
</comment>
<reference evidence="2 3" key="1">
    <citation type="submission" date="2019-05" db="EMBL/GenBank/DDBJ databases">
        <authorList>
            <consortium name="Pathogen Informatics"/>
        </authorList>
    </citation>
    <scope>NUCLEOTIDE SEQUENCE [LARGE SCALE GENOMIC DNA]</scope>
    <source>
        <strain evidence="2 3">NCTC12204</strain>
    </source>
</reference>
<evidence type="ECO:0000256" key="1">
    <source>
        <dbReference type="ARBA" id="ARBA00023125"/>
    </source>
</evidence>
<dbReference type="InterPro" id="IPR009061">
    <property type="entry name" value="DNA-bd_dom_put_sf"/>
</dbReference>
<evidence type="ECO:0000313" key="2">
    <source>
        <dbReference type="EMBL" id="VTQ60399.1"/>
    </source>
</evidence>
<dbReference type="RefSeq" id="WP_010738361.1">
    <property type="nucleotide sequence ID" value="NZ_CABEEP010000001.1"/>
</dbReference>
<dbReference type="SUPFAM" id="SSF46955">
    <property type="entry name" value="Putative DNA-binding domain"/>
    <property type="match status" value="1"/>
</dbReference>
<dbReference type="GO" id="GO:0003677">
    <property type="term" value="F:DNA binding"/>
    <property type="evidence" value="ECO:0007669"/>
    <property type="project" value="UniProtKB-KW"/>
</dbReference>
<dbReference type="SMART" id="SM00422">
    <property type="entry name" value="HTH_MERR"/>
    <property type="match status" value="1"/>
</dbReference>
<dbReference type="Gene3D" id="1.10.1660.10">
    <property type="match status" value="1"/>
</dbReference>
<dbReference type="InterPro" id="IPR047057">
    <property type="entry name" value="MerR_fam"/>
</dbReference>
<accession>A0A7Z9AU09</accession>
<dbReference type="Proteomes" id="UP000352698">
    <property type="component" value="Unassembled WGS sequence"/>
</dbReference>
<proteinExistence type="predicted"/>
<dbReference type="PANTHER" id="PTHR30204">
    <property type="entry name" value="REDOX-CYCLING DRUG-SENSING TRANSCRIPTIONAL ACTIVATOR SOXR"/>
    <property type="match status" value="1"/>
</dbReference>
<dbReference type="GO" id="GO:0003700">
    <property type="term" value="F:DNA-binding transcription factor activity"/>
    <property type="evidence" value="ECO:0007669"/>
    <property type="project" value="InterPro"/>
</dbReference>
<protein>
    <submittedName>
        <fullName evidence="2">MerR family transcriptional regulator</fullName>
    </submittedName>
</protein>
<organism evidence="2 3">
    <name type="scientific">Enterococcus hirae</name>
    <dbReference type="NCBI Taxonomy" id="1354"/>
    <lineage>
        <taxon>Bacteria</taxon>
        <taxon>Bacillati</taxon>
        <taxon>Bacillota</taxon>
        <taxon>Bacilli</taxon>
        <taxon>Lactobacillales</taxon>
        <taxon>Enterococcaceae</taxon>
        <taxon>Enterococcus</taxon>
    </lineage>
</organism>
<dbReference type="InterPro" id="IPR000551">
    <property type="entry name" value="MerR-type_HTH_dom"/>
</dbReference>
<name>A0A7Z9AU09_ENTHR</name>
<dbReference type="AlphaFoldDB" id="A0A7Z9AU09"/>